<gene>
    <name evidence="2" type="ORF">N7Z68_22185</name>
</gene>
<protein>
    <recommendedName>
        <fullName evidence="4">DUF58 domain-containing protein</fullName>
    </recommendedName>
</protein>
<organism evidence="2 3">
    <name type="scientific">Alkalihalobacterium chitinilyticum</name>
    <dbReference type="NCBI Taxonomy" id="2980103"/>
    <lineage>
        <taxon>Bacteria</taxon>
        <taxon>Bacillati</taxon>
        <taxon>Bacillota</taxon>
        <taxon>Bacilli</taxon>
        <taxon>Bacillales</taxon>
        <taxon>Bacillaceae</taxon>
        <taxon>Alkalihalobacterium</taxon>
    </lineage>
</organism>
<evidence type="ECO:0008006" key="4">
    <source>
        <dbReference type="Google" id="ProtNLM"/>
    </source>
</evidence>
<evidence type="ECO:0000313" key="2">
    <source>
        <dbReference type="EMBL" id="MDE5416041.1"/>
    </source>
</evidence>
<feature type="transmembrane region" description="Helical" evidence="1">
    <location>
        <begin position="7"/>
        <end position="25"/>
    </location>
</feature>
<reference evidence="2" key="1">
    <citation type="submission" date="2024-05" db="EMBL/GenBank/DDBJ databases">
        <title>Alkalihalobacillus sp. strain MEB203 novel alkaliphilic bacterium from Lonar Lake, India.</title>
        <authorList>
            <person name="Joshi A."/>
            <person name="Thite S."/>
            <person name="Mengade P."/>
        </authorList>
    </citation>
    <scope>NUCLEOTIDE SEQUENCE</scope>
    <source>
        <strain evidence="2">MEB 203</strain>
    </source>
</reference>
<proteinExistence type="predicted"/>
<dbReference type="Proteomes" id="UP001148125">
    <property type="component" value="Unassembled WGS sequence"/>
</dbReference>
<comment type="caution">
    <text evidence="2">The sequence shown here is derived from an EMBL/GenBank/DDBJ whole genome shotgun (WGS) entry which is preliminary data.</text>
</comment>
<name>A0ABT5VLD8_9BACI</name>
<dbReference type="RefSeq" id="WP_275120630.1">
    <property type="nucleotide sequence ID" value="NZ_JAOTPO010000025.1"/>
</dbReference>
<sequence length="147" mass="17255">MVYGIRPLRLSMISMIFVPLLWSVLVQYYGWSFSTFFSVLFIVVALGSIRFKLEINDNHLVYEVFILFKISIIKKEIHPSEVAHLKFTRVGWAKKAAILKTNKGSNIRLVVLEPPEAYEHLMEFAVKHDLDIVKTKDYLILERYYKD</sequence>
<evidence type="ECO:0000256" key="1">
    <source>
        <dbReference type="SAM" id="Phobius"/>
    </source>
</evidence>
<keyword evidence="1" id="KW-0472">Membrane</keyword>
<accession>A0ABT5VLD8</accession>
<dbReference type="EMBL" id="JAOTPO010000025">
    <property type="protein sequence ID" value="MDE5416041.1"/>
    <property type="molecule type" value="Genomic_DNA"/>
</dbReference>
<keyword evidence="1" id="KW-0812">Transmembrane</keyword>
<keyword evidence="1" id="KW-1133">Transmembrane helix</keyword>
<keyword evidence="3" id="KW-1185">Reference proteome</keyword>
<feature type="transmembrane region" description="Helical" evidence="1">
    <location>
        <begin position="31"/>
        <end position="49"/>
    </location>
</feature>
<evidence type="ECO:0000313" key="3">
    <source>
        <dbReference type="Proteomes" id="UP001148125"/>
    </source>
</evidence>